<evidence type="ECO:0000313" key="3">
    <source>
        <dbReference type="Proteomes" id="UP000530530"/>
    </source>
</evidence>
<feature type="compositionally biased region" description="Polar residues" evidence="1">
    <location>
        <begin position="115"/>
        <end position="125"/>
    </location>
</feature>
<keyword evidence="3" id="KW-1185">Reference proteome</keyword>
<reference evidence="2 3" key="1">
    <citation type="submission" date="2020-08" db="EMBL/GenBank/DDBJ databases">
        <title>Sequencing the genomes of 1000 actinobacteria strains.</title>
        <authorList>
            <person name="Klenk H.-P."/>
        </authorList>
    </citation>
    <scope>NUCLEOTIDE SEQUENCE [LARGE SCALE GENOMIC DNA]</scope>
    <source>
        <strain evidence="2 3">DSM 41530</strain>
    </source>
</reference>
<dbReference type="EMBL" id="JACHNG010000001">
    <property type="protein sequence ID" value="MBB4787071.1"/>
    <property type="molecule type" value="Genomic_DNA"/>
</dbReference>
<evidence type="ECO:0000256" key="1">
    <source>
        <dbReference type="SAM" id="MobiDB-lite"/>
    </source>
</evidence>
<evidence type="ECO:0000313" key="2">
    <source>
        <dbReference type="EMBL" id="MBB4787071.1"/>
    </source>
</evidence>
<evidence type="ECO:0008006" key="4">
    <source>
        <dbReference type="Google" id="ProtNLM"/>
    </source>
</evidence>
<name>A0ABR6LXJ5_9ACTN</name>
<proteinExistence type="predicted"/>
<protein>
    <recommendedName>
        <fullName evidence="4">YcaO domain-containing protein</fullName>
    </recommendedName>
</protein>
<gene>
    <name evidence="2" type="ORF">BJY27_008032</name>
</gene>
<feature type="region of interest" description="Disordered" evidence="1">
    <location>
        <begin position="94"/>
        <end position="125"/>
    </location>
</feature>
<organism evidence="2 3">
    <name type="scientific">Streptomyces rapamycinicus</name>
    <dbReference type="NCBI Taxonomy" id="1226757"/>
    <lineage>
        <taxon>Bacteria</taxon>
        <taxon>Bacillati</taxon>
        <taxon>Actinomycetota</taxon>
        <taxon>Actinomycetes</taxon>
        <taxon>Kitasatosporales</taxon>
        <taxon>Streptomycetaceae</taxon>
        <taxon>Streptomyces</taxon>
        <taxon>Streptomyces violaceusniger group</taxon>
    </lineage>
</organism>
<comment type="caution">
    <text evidence="2">The sequence shown here is derived from an EMBL/GenBank/DDBJ whole genome shotgun (WGS) entry which is preliminary data.</text>
</comment>
<dbReference type="Proteomes" id="UP000530530">
    <property type="component" value="Unassembled WGS sequence"/>
</dbReference>
<sequence length="125" mass="13618">MTAAGVGPAPRRVGPTWREFLTSQAEAIIACDFLHIDLVDLRRVYALVFIEHDTRRLHIAGVTAHPTAQWTAQQARNLALESGVRSGASATLSVFSAPTPDTTTDIDRIRPGSNCLPSPTTTRRR</sequence>
<accession>A0ABR6LXJ5</accession>